<evidence type="ECO:0000256" key="1">
    <source>
        <dbReference type="SAM" id="MobiDB-lite"/>
    </source>
</evidence>
<dbReference type="AlphaFoldDB" id="A0A9W8EEJ8"/>
<feature type="transmembrane region" description="Helical" evidence="2">
    <location>
        <begin position="63"/>
        <end position="89"/>
    </location>
</feature>
<dbReference type="OrthoDB" id="10332405at2759"/>
<feature type="compositionally biased region" description="Polar residues" evidence="1">
    <location>
        <begin position="140"/>
        <end position="152"/>
    </location>
</feature>
<evidence type="ECO:0000313" key="4">
    <source>
        <dbReference type="Proteomes" id="UP001151582"/>
    </source>
</evidence>
<comment type="caution">
    <text evidence="3">The sequence shown here is derived from an EMBL/GenBank/DDBJ whole genome shotgun (WGS) entry which is preliminary data.</text>
</comment>
<feature type="transmembrane region" description="Helical" evidence="2">
    <location>
        <begin position="14"/>
        <end position="32"/>
    </location>
</feature>
<reference evidence="3" key="1">
    <citation type="submission" date="2022-07" db="EMBL/GenBank/DDBJ databases">
        <title>Phylogenomic reconstructions and comparative analyses of Kickxellomycotina fungi.</title>
        <authorList>
            <person name="Reynolds N.K."/>
            <person name="Stajich J.E."/>
            <person name="Barry K."/>
            <person name="Grigoriev I.V."/>
            <person name="Crous P."/>
            <person name="Smith M.E."/>
        </authorList>
    </citation>
    <scope>NUCLEOTIDE SEQUENCE</scope>
    <source>
        <strain evidence="3">RSA 567</strain>
    </source>
</reference>
<keyword evidence="2" id="KW-0472">Membrane</keyword>
<accession>A0A9W8EEJ8</accession>
<evidence type="ECO:0000313" key="3">
    <source>
        <dbReference type="EMBL" id="KAJ1983308.1"/>
    </source>
</evidence>
<feature type="region of interest" description="Disordered" evidence="1">
    <location>
        <begin position="116"/>
        <end position="152"/>
    </location>
</feature>
<keyword evidence="2" id="KW-1133">Transmembrane helix</keyword>
<evidence type="ECO:0000256" key="2">
    <source>
        <dbReference type="SAM" id="Phobius"/>
    </source>
</evidence>
<dbReference type="Proteomes" id="UP001151582">
    <property type="component" value="Unassembled WGS sequence"/>
</dbReference>
<keyword evidence="4" id="KW-1185">Reference proteome</keyword>
<organism evidence="3 4">
    <name type="scientific">Dimargaris verticillata</name>
    <dbReference type="NCBI Taxonomy" id="2761393"/>
    <lineage>
        <taxon>Eukaryota</taxon>
        <taxon>Fungi</taxon>
        <taxon>Fungi incertae sedis</taxon>
        <taxon>Zoopagomycota</taxon>
        <taxon>Kickxellomycotina</taxon>
        <taxon>Dimargaritomycetes</taxon>
        <taxon>Dimargaritales</taxon>
        <taxon>Dimargaritaceae</taxon>
        <taxon>Dimargaris</taxon>
    </lineage>
</organism>
<sequence length="152" mass="16096">MSQSAEPPLTPNQLLGLSATAFSTGLAGYVLYSRGNIFPTSNSKAAIRSRTARPHTYNEARRLAFRSLGIATTLTFTTAGLAVLVAGTLTGSRNMAEFSTWLQEFATTNLRSLKTSATAKAEASGEEDSEDWSQLLGPSETATSTNDAPKSD</sequence>
<evidence type="ECO:0008006" key="5">
    <source>
        <dbReference type="Google" id="ProtNLM"/>
    </source>
</evidence>
<keyword evidence="2" id="KW-0812">Transmembrane</keyword>
<proteinExistence type="predicted"/>
<protein>
    <recommendedName>
        <fullName evidence="5">Transmembrane protein 242</fullName>
    </recommendedName>
</protein>
<name>A0A9W8EEJ8_9FUNG</name>
<gene>
    <name evidence="3" type="ORF">H4R34_001363</name>
</gene>
<dbReference type="EMBL" id="JANBQB010000061">
    <property type="protein sequence ID" value="KAJ1983308.1"/>
    <property type="molecule type" value="Genomic_DNA"/>
</dbReference>